<dbReference type="FunFam" id="1.10.510.10:FF:000021">
    <property type="entry name" value="Serine/threonine protein kinase"/>
    <property type="match status" value="1"/>
</dbReference>
<dbReference type="Gene3D" id="1.10.510.10">
    <property type="entry name" value="Transferase(Phosphotransferase) domain 1"/>
    <property type="match status" value="1"/>
</dbReference>
<reference evidence="9 10" key="1">
    <citation type="journal article" date="2012" name="J. Bacteriol.">
        <title>Draft genome sequence of the nitrophenol-degrading actinomycete Rhodococcus imtechensis RKJ300.</title>
        <authorList>
            <person name="Vikram S."/>
            <person name="Kumar S."/>
            <person name="Subramanian S."/>
            <person name="Raghava G.P."/>
        </authorList>
    </citation>
    <scope>NUCLEOTIDE SEQUENCE [LARGE SCALE GENOMIC DNA]</scope>
    <source>
        <strain evidence="9 10">RKJ300</strain>
    </source>
</reference>
<dbReference type="PATRIC" id="fig|1165867.3.peg.6353"/>
<dbReference type="EC" id="2.7.11.1" evidence="1"/>
<feature type="domain" description="Protein kinase" evidence="8">
    <location>
        <begin position="1"/>
        <end position="259"/>
    </location>
</feature>
<dbReference type="InterPro" id="IPR011009">
    <property type="entry name" value="Kinase-like_dom_sf"/>
</dbReference>
<dbReference type="GO" id="GO:0004674">
    <property type="term" value="F:protein serine/threonine kinase activity"/>
    <property type="evidence" value="ECO:0007669"/>
    <property type="project" value="UniProtKB-KW"/>
</dbReference>
<dbReference type="PANTHER" id="PTHR43289">
    <property type="entry name" value="MITOGEN-ACTIVATED PROTEIN KINASE KINASE KINASE 20-RELATED"/>
    <property type="match status" value="1"/>
</dbReference>
<keyword evidence="6" id="KW-0067">ATP-binding</keyword>
<proteinExistence type="predicted"/>
<feature type="compositionally biased region" description="Low complexity" evidence="7">
    <location>
        <begin position="302"/>
        <end position="312"/>
    </location>
</feature>
<dbReference type="CDD" id="cd14014">
    <property type="entry name" value="STKc_PknB_like"/>
    <property type="match status" value="1"/>
</dbReference>
<comment type="caution">
    <text evidence="9">The sequence shown here is derived from an EMBL/GenBank/DDBJ whole genome shotgun (WGS) entry which is preliminary data.</text>
</comment>
<gene>
    <name evidence="9" type="ORF">W59_31039</name>
</gene>
<keyword evidence="4" id="KW-0547">Nucleotide-binding</keyword>
<dbReference type="RefSeq" id="WP_007300482.1">
    <property type="nucleotide sequence ID" value="NZ_AJJH01000164.1"/>
</dbReference>
<dbReference type="SMART" id="SM00220">
    <property type="entry name" value="S_TKc"/>
    <property type="match status" value="1"/>
</dbReference>
<keyword evidence="2 9" id="KW-0723">Serine/threonine-protein kinase</keyword>
<feature type="region of interest" description="Disordered" evidence="7">
    <location>
        <begin position="262"/>
        <end position="338"/>
    </location>
</feature>
<dbReference type="InterPro" id="IPR008271">
    <property type="entry name" value="Ser/Thr_kinase_AS"/>
</dbReference>
<dbReference type="Gene3D" id="3.30.200.20">
    <property type="entry name" value="Phosphorylase Kinase, domain 1"/>
    <property type="match status" value="1"/>
</dbReference>
<sequence length="338" mass="36543">MGTVYAAAHPRLPRRIALKVLHPALAEDDDARARFEREADHAARLEHPNIVAVYDRGREGDRLCIAMQYVEGTDAATAGEGGPLDSARAVRIVTETARALDYSHEAGVLHRDVKPANILVEHPRPGHRGDPGRVLLADFGIAKALEQTQHLTKTGMLVASLQYAAPEQFANLPLDARADVYSLGCTLFRLLTGQQPYPGSPLAPLMAGHLNSPTPRPAALRAGLPAGFDEVIARALAKDREERYPSCGALAAAAQHALGPAEADIPTRWRPPSRRCGRNRRRTARHPHRSSPNRPPARRPARAMAGGRNPARTHAAPPELAGAADSTLERLWHPPAQV</sequence>
<dbReference type="SUPFAM" id="SSF56112">
    <property type="entry name" value="Protein kinase-like (PK-like)"/>
    <property type="match status" value="1"/>
</dbReference>
<evidence type="ECO:0000313" key="9">
    <source>
        <dbReference type="EMBL" id="EID74211.1"/>
    </source>
</evidence>
<dbReference type="InterPro" id="IPR000719">
    <property type="entry name" value="Prot_kinase_dom"/>
</dbReference>
<evidence type="ECO:0000313" key="10">
    <source>
        <dbReference type="Proteomes" id="UP000006447"/>
    </source>
</evidence>
<evidence type="ECO:0000256" key="1">
    <source>
        <dbReference type="ARBA" id="ARBA00012513"/>
    </source>
</evidence>
<feature type="compositionally biased region" description="Basic residues" evidence="7">
    <location>
        <begin position="271"/>
        <end position="301"/>
    </location>
</feature>
<dbReference type="PROSITE" id="PS50011">
    <property type="entry name" value="PROTEIN_KINASE_DOM"/>
    <property type="match status" value="1"/>
</dbReference>
<protein>
    <recommendedName>
        <fullName evidence="1">non-specific serine/threonine protein kinase</fullName>
        <ecNumber evidence="1">2.7.11.1</ecNumber>
    </recommendedName>
</protein>
<evidence type="ECO:0000256" key="6">
    <source>
        <dbReference type="ARBA" id="ARBA00022840"/>
    </source>
</evidence>
<evidence type="ECO:0000256" key="3">
    <source>
        <dbReference type="ARBA" id="ARBA00022679"/>
    </source>
</evidence>
<dbReference type="Proteomes" id="UP000006447">
    <property type="component" value="Unassembled WGS sequence"/>
</dbReference>
<dbReference type="EMBL" id="AJJH01000164">
    <property type="protein sequence ID" value="EID74211.1"/>
    <property type="molecule type" value="Genomic_DNA"/>
</dbReference>
<accession>I0WCU5</accession>
<dbReference type="PANTHER" id="PTHR43289:SF6">
    <property type="entry name" value="SERINE_THREONINE-PROTEIN KINASE NEKL-3"/>
    <property type="match status" value="1"/>
</dbReference>
<dbReference type="GO" id="GO:0005524">
    <property type="term" value="F:ATP binding"/>
    <property type="evidence" value="ECO:0007669"/>
    <property type="project" value="UniProtKB-KW"/>
</dbReference>
<dbReference type="Pfam" id="PF00069">
    <property type="entry name" value="Pkinase"/>
    <property type="match status" value="1"/>
</dbReference>
<evidence type="ECO:0000256" key="7">
    <source>
        <dbReference type="SAM" id="MobiDB-lite"/>
    </source>
</evidence>
<keyword evidence="5 9" id="KW-0418">Kinase</keyword>
<dbReference type="AlphaFoldDB" id="I0WCU5"/>
<evidence type="ECO:0000256" key="5">
    <source>
        <dbReference type="ARBA" id="ARBA00022777"/>
    </source>
</evidence>
<evidence type="ECO:0000256" key="2">
    <source>
        <dbReference type="ARBA" id="ARBA00022527"/>
    </source>
</evidence>
<keyword evidence="3" id="KW-0808">Transferase</keyword>
<name>I0WCU5_RHOOP</name>
<evidence type="ECO:0000259" key="8">
    <source>
        <dbReference type="PROSITE" id="PS50011"/>
    </source>
</evidence>
<organism evidence="9 10">
    <name type="scientific">Rhodococcus opacus RKJ300 = JCM 13270</name>
    <dbReference type="NCBI Taxonomy" id="1165867"/>
    <lineage>
        <taxon>Bacteria</taxon>
        <taxon>Bacillati</taxon>
        <taxon>Actinomycetota</taxon>
        <taxon>Actinomycetes</taxon>
        <taxon>Mycobacteriales</taxon>
        <taxon>Nocardiaceae</taxon>
        <taxon>Rhodococcus</taxon>
    </lineage>
</organism>
<evidence type="ECO:0000256" key="4">
    <source>
        <dbReference type="ARBA" id="ARBA00022741"/>
    </source>
</evidence>
<dbReference type="PROSITE" id="PS00108">
    <property type="entry name" value="PROTEIN_KINASE_ST"/>
    <property type="match status" value="1"/>
</dbReference>